<dbReference type="CDD" id="cd06263">
    <property type="entry name" value="MAM"/>
    <property type="match status" value="1"/>
</dbReference>
<dbReference type="SUPFAM" id="SSF49899">
    <property type="entry name" value="Concanavalin A-like lectins/glucanases"/>
    <property type="match status" value="1"/>
</dbReference>
<keyword evidence="2" id="KW-0812">Transmembrane</keyword>
<evidence type="ECO:0000259" key="3">
    <source>
        <dbReference type="PROSITE" id="PS50060"/>
    </source>
</evidence>
<feature type="region of interest" description="Disordered" evidence="1">
    <location>
        <begin position="451"/>
        <end position="484"/>
    </location>
</feature>
<evidence type="ECO:0000256" key="2">
    <source>
        <dbReference type="SAM" id="Phobius"/>
    </source>
</evidence>
<feature type="transmembrane region" description="Helical" evidence="2">
    <location>
        <begin position="258"/>
        <end position="282"/>
    </location>
</feature>
<evidence type="ECO:0000313" key="5">
    <source>
        <dbReference type="Proteomes" id="UP000507470"/>
    </source>
</evidence>
<dbReference type="GO" id="GO:0016020">
    <property type="term" value="C:membrane"/>
    <property type="evidence" value="ECO:0007669"/>
    <property type="project" value="InterPro"/>
</dbReference>
<evidence type="ECO:0000313" key="4">
    <source>
        <dbReference type="EMBL" id="CAC5355495.1"/>
    </source>
</evidence>
<evidence type="ECO:0000256" key="1">
    <source>
        <dbReference type="SAM" id="MobiDB-lite"/>
    </source>
</evidence>
<organism evidence="4 5">
    <name type="scientific">Mytilus coruscus</name>
    <name type="common">Sea mussel</name>
    <dbReference type="NCBI Taxonomy" id="42192"/>
    <lineage>
        <taxon>Eukaryota</taxon>
        <taxon>Metazoa</taxon>
        <taxon>Spiralia</taxon>
        <taxon>Lophotrochozoa</taxon>
        <taxon>Mollusca</taxon>
        <taxon>Bivalvia</taxon>
        <taxon>Autobranchia</taxon>
        <taxon>Pteriomorphia</taxon>
        <taxon>Mytilida</taxon>
        <taxon>Mytiloidea</taxon>
        <taxon>Mytilidae</taxon>
        <taxon>Mytilinae</taxon>
        <taxon>Mytilus</taxon>
    </lineage>
</organism>
<dbReference type="AlphaFoldDB" id="A0A6J7ZVE4"/>
<feature type="compositionally biased region" description="Basic and acidic residues" evidence="1">
    <location>
        <begin position="453"/>
        <end position="467"/>
    </location>
</feature>
<dbReference type="PANTHER" id="PTHR23282:SF101">
    <property type="entry name" value="MAM DOMAIN-CONTAINING PROTEIN"/>
    <property type="match status" value="1"/>
</dbReference>
<proteinExistence type="predicted"/>
<dbReference type="EMBL" id="CACVKT020000055">
    <property type="protein sequence ID" value="CAC5355495.1"/>
    <property type="molecule type" value="Genomic_DNA"/>
</dbReference>
<keyword evidence="2" id="KW-1133">Transmembrane helix</keyword>
<dbReference type="PANTHER" id="PTHR23282">
    <property type="entry name" value="APICAL ENDOSOMAL GLYCOPROTEIN PRECURSOR"/>
    <property type="match status" value="1"/>
</dbReference>
<gene>
    <name evidence="4" type="ORF">MCOR_191</name>
</gene>
<dbReference type="OrthoDB" id="412155at2759"/>
<dbReference type="Pfam" id="PF00629">
    <property type="entry name" value="MAM"/>
    <property type="match status" value="1"/>
</dbReference>
<dbReference type="InterPro" id="IPR013320">
    <property type="entry name" value="ConA-like_dom_sf"/>
</dbReference>
<dbReference type="SMART" id="SM00137">
    <property type="entry name" value="MAM"/>
    <property type="match status" value="1"/>
</dbReference>
<dbReference type="Proteomes" id="UP000507470">
    <property type="component" value="Unassembled WGS sequence"/>
</dbReference>
<keyword evidence="5" id="KW-1185">Reference proteome</keyword>
<feature type="domain" description="MAM" evidence="3">
    <location>
        <begin position="24"/>
        <end position="184"/>
    </location>
</feature>
<keyword evidence="2" id="KW-0472">Membrane</keyword>
<dbReference type="InterPro" id="IPR051560">
    <property type="entry name" value="MAM_domain-containing"/>
</dbReference>
<accession>A0A6J7ZVE4</accession>
<reference evidence="4 5" key="1">
    <citation type="submission" date="2020-06" db="EMBL/GenBank/DDBJ databases">
        <authorList>
            <person name="Li R."/>
            <person name="Bekaert M."/>
        </authorList>
    </citation>
    <scope>NUCLEOTIDE SEQUENCE [LARGE SCALE GENOMIC DNA]</scope>
    <source>
        <strain evidence="5">wild</strain>
    </source>
</reference>
<name>A0A6J7ZVE4_MYTCO</name>
<dbReference type="InterPro" id="IPR000998">
    <property type="entry name" value="MAM_dom"/>
</dbReference>
<dbReference type="Gene3D" id="2.60.120.200">
    <property type="match status" value="1"/>
</dbReference>
<dbReference type="PROSITE" id="PS50060">
    <property type="entry name" value="MAM_2"/>
    <property type="match status" value="1"/>
</dbReference>
<protein>
    <recommendedName>
        <fullName evidence="3">MAM domain-containing protein</fullName>
    </recommendedName>
</protein>
<sequence>MFKYVYVIHVVDKRTVVLSKAFILDCNFEAEHCSWLVDSETSYNWTISIGSTSTEDTGPDYDHTIGTDEGHYIYIKDSGFNIPKDARSKLISTTINPGSDICLTFWYHMNGENIGILNVYTESGNIIQQHWSQSGNKESKWTFAEYTISKSGPYRIIFEGVRGDGFSSYIALDDISLLESSCSGLLKTSQTCQKTDESISLHECSKYYLQHNETSLVFDRELDNCSAVYQDVQTSIKTLFAETSTVSSANTSTKDSSAGLVVGLVIGGLFLVCVVTLIVVLIRRHTFKSKPREKIRNNLGGNDYIGSQDIALPLTANLSSHMLNDGKNSNTAYVVRQNTTLSDNQILNDDKYSIVDQTAETSLNGTRDDETGTADNYMVLDPSATGFNRTKLSKTPTGYAFAKPVGDTGKKTCDEDQYALSEEGVYDHSGSNRHKESEDNIYNHAVDTIYDSGSHKKNDEGREDTYDHFFGQKTEDDYDISTTT</sequence>